<gene>
    <name evidence="10" type="ORF">RR48_03798</name>
</gene>
<comment type="subcellular location">
    <subcellularLocation>
        <location evidence="1">Cytoplasm</location>
        <location evidence="1">Cytoskeleton</location>
        <location evidence="1">Cilium axoneme</location>
    </subcellularLocation>
</comment>
<dbReference type="Pfam" id="PF12018">
    <property type="entry name" value="FAP206"/>
    <property type="match status" value="2"/>
</dbReference>
<keyword evidence="5" id="KW-0970">Cilium biogenesis/degradation</keyword>
<dbReference type="FunCoup" id="A0A0N1I7B3">
    <property type="interactions" value="13"/>
</dbReference>
<dbReference type="PANTHER" id="PTHR21442:SF0">
    <property type="entry name" value="CILIA- AND FLAGELLA-ASSOCIATED PROTEIN 206"/>
    <property type="match status" value="1"/>
</dbReference>
<dbReference type="Proteomes" id="UP000053240">
    <property type="component" value="Unassembled WGS sequence"/>
</dbReference>
<reference evidence="10 11" key="1">
    <citation type="journal article" date="2015" name="Nat. Commun.">
        <title>Outbred genome sequencing and CRISPR/Cas9 gene editing in butterflies.</title>
        <authorList>
            <person name="Li X."/>
            <person name="Fan D."/>
            <person name="Zhang W."/>
            <person name="Liu G."/>
            <person name="Zhang L."/>
            <person name="Zhao L."/>
            <person name="Fang X."/>
            <person name="Chen L."/>
            <person name="Dong Y."/>
            <person name="Chen Y."/>
            <person name="Ding Y."/>
            <person name="Zhao R."/>
            <person name="Feng M."/>
            <person name="Zhu Y."/>
            <person name="Feng Y."/>
            <person name="Jiang X."/>
            <person name="Zhu D."/>
            <person name="Xiang H."/>
            <person name="Feng X."/>
            <person name="Li S."/>
            <person name="Wang J."/>
            <person name="Zhang G."/>
            <person name="Kronforst M.R."/>
            <person name="Wang W."/>
        </authorList>
    </citation>
    <scope>NUCLEOTIDE SEQUENCE [LARGE SCALE GENOMIC DNA]</scope>
    <source>
        <strain evidence="10">Ya'a_city_454_Pm</strain>
        <tissue evidence="10">Whole body</tissue>
    </source>
</reference>
<sequence length="847" mass="96150">MSSVSAERWIEVEEVRPSGLKQYLIEKKSEGYSVVAAEQTSSSSQLQTFKFPKKTLLLLGLFIQEIMACNENIIKNIANEVTRNCHANGVLVEEDFVTYLIELLLLNPKYGKLFAKTIKRDNLEYFVNECIAMLTKADIAILTLKMQYNMLTNYDKLQNLIDTHLESIDNCLRPLVHEIMEEDPGPEGGPEDADYKKLFRKISIYIILASGLGNPSSIIVMPFNLLEAGNACVSSLSNSLITIMQKVNTLTTAIQDSVDIQDETGNVYIVATPEFTVEDYNHIYSLLAFYRQYEVYTRKLLSDVQVLVQSATQCVEHVRKVLADLHSCVKYKAAVPVDTVYTLKEGLAALESVFSIEDLKVFVALPGFEKMNQLNELVQIVSGIRLFNRDCKKGGDGIPDLPFNLLEAGNACVSSLSNSLITIMQKVNTLTTAIQDSVDIQDETGNVYIVATPEFTVEDYNHIYSLLAFYRQYEVYTRKLLTDVQVLVQSATQCVEHVRKVLADLHSCVKYKAAVPVDTVYPLFKKLWQIWRDMQNIMYLVSTVNRLNTALGAIHDLIKMPSLLERMLVGKKVLSDQERMTNLKVEEKLSLGSLKNYVTCSSYNVKDRDVQFLGFCAISLAVGALIPSNIKLGHIRLQGKRYGLCNFKMAKRFGKTPERYINEVLDYARNNPHLINLLNIAEDVERVKDISVLVTKPVPKIKVSDKDIQTETHPMESYIEKNYTSDLWEWKRKACQWANIVNCRTHSTQTIYSHLRSEIQCQTVDMRDKELQTNKESGINTITKNIFLWGLRGRLGEGQHVMPLEEMFHSEIKKAETLEMCQDKLQAETSTSNTKTTAFKESTLLFE</sequence>
<evidence type="ECO:0000256" key="2">
    <source>
        <dbReference type="ARBA" id="ARBA00010500"/>
    </source>
</evidence>
<dbReference type="GO" id="GO:0030030">
    <property type="term" value="P:cell projection organization"/>
    <property type="evidence" value="ECO:0007669"/>
    <property type="project" value="UniProtKB-KW"/>
</dbReference>
<dbReference type="AlphaFoldDB" id="A0A0N1I7B3"/>
<dbReference type="InterPro" id="IPR029026">
    <property type="entry name" value="tRNA_m1G_MTases_N"/>
</dbReference>
<dbReference type="GO" id="GO:0003356">
    <property type="term" value="P:regulation of cilium beat frequency"/>
    <property type="evidence" value="ECO:0007669"/>
    <property type="project" value="TreeGrafter"/>
</dbReference>
<dbReference type="InParanoid" id="A0A0N1I7B3"/>
<dbReference type="PANTHER" id="PTHR21442">
    <property type="entry name" value="CILIA- AND FLAGELLA-ASSOCIATED PROTEIN 206"/>
    <property type="match status" value="1"/>
</dbReference>
<name>A0A0N1I7B3_PAPMA</name>
<dbReference type="GO" id="GO:0036064">
    <property type="term" value="C:ciliary basal body"/>
    <property type="evidence" value="ECO:0007669"/>
    <property type="project" value="TreeGrafter"/>
</dbReference>
<keyword evidence="7" id="KW-0206">Cytoskeleton</keyword>
<dbReference type="Gene3D" id="3.40.1280.10">
    <property type="match status" value="1"/>
</dbReference>
<dbReference type="EMBL" id="KQ461003">
    <property type="protein sequence ID" value="KPJ10010.1"/>
    <property type="molecule type" value="Genomic_DNA"/>
</dbReference>
<comment type="function">
    <text evidence="9">Essential for sperm motility and is involved in the regulation of the beating frequency of motile cilia on the epithelial cells of the respiratory tract. Required for the establishment of radial spokes in sperm flagella.</text>
</comment>
<accession>A0A0N1I7B3</accession>
<evidence type="ECO:0000313" key="10">
    <source>
        <dbReference type="EMBL" id="KPJ10010.1"/>
    </source>
</evidence>
<keyword evidence="11" id="KW-1185">Reference proteome</keyword>
<dbReference type="GO" id="GO:0005930">
    <property type="term" value="C:axoneme"/>
    <property type="evidence" value="ECO:0007669"/>
    <property type="project" value="UniProtKB-SubCell"/>
</dbReference>
<evidence type="ECO:0000256" key="7">
    <source>
        <dbReference type="ARBA" id="ARBA00023212"/>
    </source>
</evidence>
<proteinExistence type="inferred from homology"/>
<comment type="similarity">
    <text evidence="2">Belongs to the CFAP206 family.</text>
</comment>
<keyword evidence="8" id="KW-0966">Cell projection</keyword>
<evidence type="ECO:0000256" key="4">
    <source>
        <dbReference type="ARBA" id="ARBA00022490"/>
    </source>
</evidence>
<evidence type="ECO:0000256" key="3">
    <source>
        <dbReference type="ARBA" id="ARBA00021602"/>
    </source>
</evidence>
<dbReference type="STRING" id="76193.A0A0N1I7B3"/>
<evidence type="ECO:0000256" key="8">
    <source>
        <dbReference type="ARBA" id="ARBA00023273"/>
    </source>
</evidence>
<keyword evidence="4" id="KW-0963">Cytoplasm</keyword>
<protein>
    <recommendedName>
        <fullName evidence="3">Cilia- and flagella-associated protein 206</fullName>
    </recommendedName>
</protein>
<dbReference type="InterPro" id="IPR021897">
    <property type="entry name" value="FAP206"/>
</dbReference>
<evidence type="ECO:0000256" key="9">
    <source>
        <dbReference type="ARBA" id="ARBA00045321"/>
    </source>
</evidence>
<keyword evidence="6" id="KW-0969">Cilium</keyword>
<organism evidence="10 11">
    <name type="scientific">Papilio machaon</name>
    <name type="common">Old World swallowtail butterfly</name>
    <dbReference type="NCBI Taxonomy" id="76193"/>
    <lineage>
        <taxon>Eukaryota</taxon>
        <taxon>Metazoa</taxon>
        <taxon>Ecdysozoa</taxon>
        <taxon>Arthropoda</taxon>
        <taxon>Hexapoda</taxon>
        <taxon>Insecta</taxon>
        <taxon>Pterygota</taxon>
        <taxon>Neoptera</taxon>
        <taxon>Endopterygota</taxon>
        <taxon>Lepidoptera</taxon>
        <taxon>Glossata</taxon>
        <taxon>Ditrysia</taxon>
        <taxon>Papilionoidea</taxon>
        <taxon>Papilionidae</taxon>
        <taxon>Papilioninae</taxon>
        <taxon>Papilio</taxon>
    </lineage>
</organism>
<evidence type="ECO:0000256" key="5">
    <source>
        <dbReference type="ARBA" id="ARBA00022794"/>
    </source>
</evidence>
<evidence type="ECO:0000313" key="11">
    <source>
        <dbReference type="Proteomes" id="UP000053240"/>
    </source>
</evidence>
<evidence type="ECO:0000256" key="1">
    <source>
        <dbReference type="ARBA" id="ARBA00004430"/>
    </source>
</evidence>
<evidence type="ECO:0000256" key="6">
    <source>
        <dbReference type="ARBA" id="ARBA00023069"/>
    </source>
</evidence>